<evidence type="ECO:0000313" key="2">
    <source>
        <dbReference type="EMBL" id="WVZ49353.1"/>
    </source>
</evidence>
<dbReference type="AlphaFoldDB" id="A0AAQ3SIB5"/>
<evidence type="ECO:0000256" key="1">
    <source>
        <dbReference type="SAM" id="MobiDB-lite"/>
    </source>
</evidence>
<feature type="compositionally biased region" description="Low complexity" evidence="1">
    <location>
        <begin position="41"/>
        <end position="53"/>
    </location>
</feature>
<accession>A0AAQ3SIB5</accession>
<gene>
    <name evidence="2" type="ORF">U9M48_000720</name>
</gene>
<reference evidence="2 3" key="1">
    <citation type="submission" date="2024-02" db="EMBL/GenBank/DDBJ databases">
        <title>High-quality chromosome-scale genome assembly of Pensacola bahiagrass (Paspalum notatum Flugge var. saurae).</title>
        <authorList>
            <person name="Vega J.M."/>
            <person name="Podio M."/>
            <person name="Orjuela J."/>
            <person name="Siena L.A."/>
            <person name="Pessino S.C."/>
            <person name="Combes M.C."/>
            <person name="Mariac C."/>
            <person name="Albertini E."/>
            <person name="Pupilli F."/>
            <person name="Ortiz J.P.A."/>
            <person name="Leblanc O."/>
        </authorList>
    </citation>
    <scope>NUCLEOTIDE SEQUENCE [LARGE SCALE GENOMIC DNA]</scope>
    <source>
        <strain evidence="2">R1</strain>
        <tissue evidence="2">Leaf</tissue>
    </source>
</reference>
<protein>
    <submittedName>
        <fullName evidence="2">Uncharacterized protein</fullName>
    </submittedName>
</protein>
<evidence type="ECO:0000313" key="3">
    <source>
        <dbReference type="Proteomes" id="UP001341281"/>
    </source>
</evidence>
<dbReference type="Proteomes" id="UP001341281">
    <property type="component" value="Chromosome 01"/>
</dbReference>
<proteinExistence type="predicted"/>
<dbReference type="EMBL" id="CP144745">
    <property type="protein sequence ID" value="WVZ49353.1"/>
    <property type="molecule type" value="Genomic_DNA"/>
</dbReference>
<keyword evidence="3" id="KW-1185">Reference proteome</keyword>
<organism evidence="2 3">
    <name type="scientific">Paspalum notatum var. saurae</name>
    <dbReference type="NCBI Taxonomy" id="547442"/>
    <lineage>
        <taxon>Eukaryota</taxon>
        <taxon>Viridiplantae</taxon>
        <taxon>Streptophyta</taxon>
        <taxon>Embryophyta</taxon>
        <taxon>Tracheophyta</taxon>
        <taxon>Spermatophyta</taxon>
        <taxon>Magnoliopsida</taxon>
        <taxon>Liliopsida</taxon>
        <taxon>Poales</taxon>
        <taxon>Poaceae</taxon>
        <taxon>PACMAD clade</taxon>
        <taxon>Panicoideae</taxon>
        <taxon>Andropogonodae</taxon>
        <taxon>Paspaleae</taxon>
        <taxon>Paspalinae</taxon>
        <taxon>Paspalum</taxon>
    </lineage>
</organism>
<name>A0AAQ3SIB5_PASNO</name>
<sequence>MNPTAALSHPIQIHSVSVPSPLLPIRRPHAPPACAAGPVWPAGQPASPAPASR</sequence>
<feature type="region of interest" description="Disordered" evidence="1">
    <location>
        <begin position="33"/>
        <end position="53"/>
    </location>
</feature>